<sequence>MEQQFNYGMVPAAEHSGTVIQFLFALTKGQSLAERRGSVGAYATSAVQDIHRKRHMDSACKPTETVPR</sequence>
<evidence type="ECO:0000313" key="1">
    <source>
        <dbReference type="Proteomes" id="UP000036681"/>
    </source>
</evidence>
<dbReference type="Proteomes" id="UP000036681">
    <property type="component" value="Unplaced"/>
</dbReference>
<accession>A0A0M3HN99</accession>
<organism evidence="1 2">
    <name type="scientific">Ascaris lumbricoides</name>
    <name type="common">Giant roundworm</name>
    <dbReference type="NCBI Taxonomy" id="6252"/>
    <lineage>
        <taxon>Eukaryota</taxon>
        <taxon>Metazoa</taxon>
        <taxon>Ecdysozoa</taxon>
        <taxon>Nematoda</taxon>
        <taxon>Chromadorea</taxon>
        <taxon>Rhabditida</taxon>
        <taxon>Spirurina</taxon>
        <taxon>Ascaridomorpha</taxon>
        <taxon>Ascaridoidea</taxon>
        <taxon>Ascarididae</taxon>
        <taxon>Ascaris</taxon>
    </lineage>
</organism>
<proteinExistence type="predicted"/>
<protein>
    <submittedName>
        <fullName evidence="2">Uncharacterized protein</fullName>
    </submittedName>
</protein>
<keyword evidence="1" id="KW-1185">Reference proteome</keyword>
<dbReference type="WBParaSite" id="ALUE_0000312701-mRNA-1">
    <property type="protein sequence ID" value="ALUE_0000312701-mRNA-1"/>
    <property type="gene ID" value="ALUE_0000312701"/>
</dbReference>
<name>A0A0M3HN99_ASCLU</name>
<dbReference type="AlphaFoldDB" id="A0A0M3HN99"/>
<evidence type="ECO:0000313" key="2">
    <source>
        <dbReference type="WBParaSite" id="ALUE_0000312701-mRNA-1"/>
    </source>
</evidence>
<reference evidence="2" key="1">
    <citation type="submission" date="2017-02" db="UniProtKB">
        <authorList>
            <consortium name="WormBaseParasite"/>
        </authorList>
    </citation>
    <scope>IDENTIFICATION</scope>
</reference>